<dbReference type="GO" id="GO:0003700">
    <property type="term" value="F:DNA-binding transcription factor activity"/>
    <property type="evidence" value="ECO:0007669"/>
    <property type="project" value="InterPro"/>
</dbReference>
<dbReference type="AlphaFoldDB" id="A0AAN1VEP9"/>
<evidence type="ECO:0000256" key="4">
    <source>
        <dbReference type="ARBA" id="ARBA00023163"/>
    </source>
</evidence>
<dbReference type="Proteomes" id="UP000282741">
    <property type="component" value="Chromosome"/>
</dbReference>
<feature type="domain" description="HTH lysR-type" evidence="6">
    <location>
        <begin position="4"/>
        <end position="61"/>
    </location>
</feature>
<evidence type="ECO:0000313" key="7">
    <source>
        <dbReference type="EMBL" id="AZW16064.1"/>
    </source>
</evidence>
<evidence type="ECO:0000259" key="6">
    <source>
        <dbReference type="PROSITE" id="PS50931"/>
    </source>
</evidence>
<dbReference type="Gene3D" id="3.40.190.10">
    <property type="entry name" value="Periplasmic binding protein-like II"/>
    <property type="match status" value="2"/>
</dbReference>
<feature type="region of interest" description="Disordered" evidence="5">
    <location>
        <begin position="308"/>
        <end position="333"/>
    </location>
</feature>
<keyword evidence="2" id="KW-0805">Transcription regulation</keyword>
<gene>
    <name evidence="7" type="ORF">CS347_04340</name>
</gene>
<dbReference type="PROSITE" id="PS50931">
    <property type="entry name" value="HTH_LYSR"/>
    <property type="match status" value="1"/>
</dbReference>
<reference evidence="8" key="1">
    <citation type="submission" date="2017-10" db="EMBL/GenBank/DDBJ databases">
        <title>Whole genome sequencing of various Bordetella species.</title>
        <authorList>
            <person name="Weigand M.R."/>
            <person name="Loparev V."/>
            <person name="Peng Y."/>
            <person name="Bowden K.E."/>
            <person name="Tondella M.L."/>
            <person name="Williams M.M."/>
        </authorList>
    </citation>
    <scope>NUCLEOTIDE SEQUENCE [LARGE SCALE GENOMIC DNA]</scope>
    <source>
        <strain evidence="8">H720</strain>
    </source>
</reference>
<dbReference type="Pfam" id="PF03466">
    <property type="entry name" value="LysR_substrate"/>
    <property type="match status" value="1"/>
</dbReference>
<dbReference type="GeneID" id="92996857"/>
<dbReference type="Gene3D" id="1.10.10.10">
    <property type="entry name" value="Winged helix-like DNA-binding domain superfamily/Winged helix DNA-binding domain"/>
    <property type="match status" value="1"/>
</dbReference>
<keyword evidence="4" id="KW-0804">Transcription</keyword>
<dbReference type="SUPFAM" id="SSF53850">
    <property type="entry name" value="Periplasmic binding protein-like II"/>
    <property type="match status" value="1"/>
</dbReference>
<dbReference type="InterPro" id="IPR050389">
    <property type="entry name" value="LysR-type_TF"/>
</dbReference>
<dbReference type="Pfam" id="PF00126">
    <property type="entry name" value="HTH_1"/>
    <property type="match status" value="1"/>
</dbReference>
<dbReference type="CDD" id="cd08460">
    <property type="entry name" value="PBP2_DntR_like_1"/>
    <property type="match status" value="1"/>
</dbReference>
<organism evidence="7 8">
    <name type="scientific">Bordetella hinzii</name>
    <dbReference type="NCBI Taxonomy" id="103855"/>
    <lineage>
        <taxon>Bacteria</taxon>
        <taxon>Pseudomonadati</taxon>
        <taxon>Pseudomonadota</taxon>
        <taxon>Betaproteobacteria</taxon>
        <taxon>Burkholderiales</taxon>
        <taxon>Alcaligenaceae</taxon>
        <taxon>Bordetella</taxon>
    </lineage>
</organism>
<evidence type="ECO:0000256" key="2">
    <source>
        <dbReference type="ARBA" id="ARBA00023015"/>
    </source>
</evidence>
<dbReference type="GO" id="GO:0003677">
    <property type="term" value="F:DNA binding"/>
    <property type="evidence" value="ECO:0007669"/>
    <property type="project" value="UniProtKB-KW"/>
</dbReference>
<dbReference type="InterPro" id="IPR005119">
    <property type="entry name" value="LysR_subst-bd"/>
</dbReference>
<dbReference type="PANTHER" id="PTHR30118:SF15">
    <property type="entry name" value="TRANSCRIPTIONAL REGULATORY PROTEIN"/>
    <property type="match status" value="1"/>
</dbReference>
<dbReference type="EMBL" id="CP024172">
    <property type="protein sequence ID" value="AZW16064.1"/>
    <property type="molecule type" value="Genomic_DNA"/>
</dbReference>
<evidence type="ECO:0000313" key="8">
    <source>
        <dbReference type="Proteomes" id="UP000282741"/>
    </source>
</evidence>
<name>A0AAN1VEP9_9BORD</name>
<dbReference type="InterPro" id="IPR036388">
    <property type="entry name" value="WH-like_DNA-bd_sf"/>
</dbReference>
<evidence type="ECO:0000256" key="5">
    <source>
        <dbReference type="SAM" id="MobiDB-lite"/>
    </source>
</evidence>
<protein>
    <submittedName>
        <fullName evidence="7">LysR family transcriptional regulator</fullName>
    </submittedName>
</protein>
<evidence type="ECO:0000256" key="3">
    <source>
        <dbReference type="ARBA" id="ARBA00023125"/>
    </source>
</evidence>
<comment type="similarity">
    <text evidence="1">Belongs to the LysR transcriptional regulatory family.</text>
</comment>
<evidence type="ECO:0000256" key="1">
    <source>
        <dbReference type="ARBA" id="ARBA00009437"/>
    </source>
</evidence>
<dbReference type="PANTHER" id="PTHR30118">
    <property type="entry name" value="HTH-TYPE TRANSCRIPTIONAL REGULATOR LEUO-RELATED"/>
    <property type="match status" value="1"/>
</dbReference>
<sequence length="333" mass="36688">MSRVDLNLLPALSALLTERSVTGAARRLNLSVSAMSRTLARLRAVTGDRLLLQAGRALVLTPYAEQLSQRLPALAREAEAMLRPPQHHFDPLLLAQHYTLRAGEGFIDLLGAALMDRIRAAAPEVQLRFVPKPDWDAQPLRDGTIDLEIGTLRTSAPELLTRRLFRDRYVGVCRKGHPAVDKGNIPLQQWAACDHISASRPGETPHPADAALAVLGERRRIALVVPSFPGAMQVARRCDALAIIPQSCLGNTFLPDHAADNGLQWFELPVPTPAFSVSAIWHPRLDRDPAQQWLRAEVLAICQAAYPRAPVPPPRQVDSRAKRKQNAQNEQKA</sequence>
<dbReference type="RefSeq" id="WP_048939845.1">
    <property type="nucleotide sequence ID" value="NZ_CP012077.1"/>
</dbReference>
<keyword evidence="3" id="KW-0238">DNA-binding</keyword>
<dbReference type="InterPro" id="IPR036390">
    <property type="entry name" value="WH_DNA-bd_sf"/>
</dbReference>
<proteinExistence type="inferred from homology"/>
<dbReference type="SUPFAM" id="SSF46785">
    <property type="entry name" value="Winged helix' DNA-binding domain"/>
    <property type="match status" value="1"/>
</dbReference>
<dbReference type="InterPro" id="IPR000847">
    <property type="entry name" value="LysR_HTH_N"/>
</dbReference>
<accession>A0AAN1VEP9</accession>